<gene>
    <name evidence="2" type="ORF">CJ030_MR7G021966</name>
</gene>
<protein>
    <recommendedName>
        <fullName evidence="1">DUF6469 domain-containing protein</fullName>
    </recommendedName>
</protein>
<evidence type="ECO:0000313" key="3">
    <source>
        <dbReference type="Proteomes" id="UP000516437"/>
    </source>
</evidence>
<dbReference type="EMBL" id="RXIC02000025">
    <property type="protein sequence ID" value="KAB1205206.1"/>
    <property type="molecule type" value="Genomic_DNA"/>
</dbReference>
<accession>A0A6A1UYN2</accession>
<dbReference type="OrthoDB" id="3156807at2759"/>
<reference evidence="2 3" key="1">
    <citation type="journal article" date="2019" name="Plant Biotechnol. J.">
        <title>The red bayberry genome and genetic basis of sex determination.</title>
        <authorList>
            <person name="Jia H.M."/>
            <person name="Jia H.J."/>
            <person name="Cai Q.L."/>
            <person name="Wang Y."/>
            <person name="Zhao H.B."/>
            <person name="Yang W.F."/>
            <person name="Wang G.Y."/>
            <person name="Li Y.H."/>
            <person name="Zhan D.L."/>
            <person name="Shen Y.T."/>
            <person name="Niu Q.F."/>
            <person name="Chang L."/>
            <person name="Qiu J."/>
            <person name="Zhao L."/>
            <person name="Xie H.B."/>
            <person name="Fu W.Y."/>
            <person name="Jin J."/>
            <person name="Li X.W."/>
            <person name="Jiao Y."/>
            <person name="Zhou C.C."/>
            <person name="Tu T."/>
            <person name="Chai C.Y."/>
            <person name="Gao J.L."/>
            <person name="Fan L.J."/>
            <person name="van de Weg E."/>
            <person name="Wang J.Y."/>
            <person name="Gao Z.S."/>
        </authorList>
    </citation>
    <scope>NUCLEOTIDE SEQUENCE [LARGE SCALE GENOMIC DNA]</scope>
    <source>
        <tissue evidence="2">Leaves</tissue>
    </source>
</reference>
<evidence type="ECO:0000259" key="1">
    <source>
        <dbReference type="Pfam" id="PF20073"/>
    </source>
</evidence>
<dbReference type="InterPro" id="IPR045529">
    <property type="entry name" value="DUF6469"/>
</dbReference>
<proteinExistence type="predicted"/>
<dbReference type="AlphaFoldDB" id="A0A6A1UYN2"/>
<evidence type="ECO:0000313" key="2">
    <source>
        <dbReference type="EMBL" id="KAB1205206.1"/>
    </source>
</evidence>
<sequence>MEADFLDKEGAVPTAYAFTDIVLSWSLEEIYEENLYRNEESRPYGSKLYDVKVDHWKNRHNVRGEEPYKTLPGDIFVFANAKPEDVTDLQRIGLQWAFLAVTKIPEDEHEGNGTSTLFKVKA</sequence>
<keyword evidence="3" id="KW-1185">Reference proteome</keyword>
<comment type="caution">
    <text evidence="2">The sequence shown here is derived from an EMBL/GenBank/DDBJ whole genome shotgun (WGS) entry which is preliminary data.</text>
</comment>
<organism evidence="2 3">
    <name type="scientific">Morella rubra</name>
    <name type="common">Chinese bayberry</name>
    <dbReference type="NCBI Taxonomy" id="262757"/>
    <lineage>
        <taxon>Eukaryota</taxon>
        <taxon>Viridiplantae</taxon>
        <taxon>Streptophyta</taxon>
        <taxon>Embryophyta</taxon>
        <taxon>Tracheophyta</taxon>
        <taxon>Spermatophyta</taxon>
        <taxon>Magnoliopsida</taxon>
        <taxon>eudicotyledons</taxon>
        <taxon>Gunneridae</taxon>
        <taxon>Pentapetalae</taxon>
        <taxon>rosids</taxon>
        <taxon>fabids</taxon>
        <taxon>Fagales</taxon>
        <taxon>Myricaceae</taxon>
        <taxon>Morella</taxon>
    </lineage>
</organism>
<dbReference type="Proteomes" id="UP000516437">
    <property type="component" value="Chromosome 7"/>
</dbReference>
<dbReference type="Pfam" id="PF20073">
    <property type="entry name" value="DUF6469"/>
    <property type="match status" value="1"/>
</dbReference>
<name>A0A6A1UYN2_9ROSI</name>
<feature type="domain" description="DUF6469" evidence="1">
    <location>
        <begin position="39"/>
        <end position="122"/>
    </location>
</feature>